<organism evidence="7 8">
    <name type="scientific">Shewanella psychropiezotolerans</name>
    <dbReference type="NCBI Taxonomy" id="2593655"/>
    <lineage>
        <taxon>Bacteria</taxon>
        <taxon>Pseudomonadati</taxon>
        <taxon>Pseudomonadota</taxon>
        <taxon>Gammaproteobacteria</taxon>
        <taxon>Alteromonadales</taxon>
        <taxon>Shewanellaceae</taxon>
        <taxon>Shewanella</taxon>
    </lineage>
</organism>
<evidence type="ECO:0000313" key="8">
    <source>
        <dbReference type="Proteomes" id="UP000315947"/>
    </source>
</evidence>
<dbReference type="PANTHER" id="PTHR33447:SF20">
    <property type="entry name" value="GLUTATHIONE GAMMA-GLUTAMYLCYSTEINYLTRANSFERASE"/>
    <property type="match status" value="1"/>
</dbReference>
<keyword evidence="5" id="KW-0732">Signal</keyword>
<feature type="chain" id="PRO_5045304280" description="glutathione gamma-glutamylcysteinyltransferase" evidence="5">
    <location>
        <begin position="34"/>
        <end position="271"/>
    </location>
</feature>
<gene>
    <name evidence="7" type="ORF">FM037_11615</name>
</gene>
<dbReference type="PANTHER" id="PTHR33447">
    <property type="entry name" value="GLUTATHIONE GAMMA-GLUTAMYLCYSTEINYLTRANSFERASE"/>
    <property type="match status" value="1"/>
</dbReference>
<keyword evidence="3" id="KW-0808">Transferase</keyword>
<name>A0ABX5WYB8_9GAMM</name>
<dbReference type="RefSeq" id="WP_144046134.1">
    <property type="nucleotide sequence ID" value="NZ_CP041614.1"/>
</dbReference>
<dbReference type="Pfam" id="PF05023">
    <property type="entry name" value="Phytochelatin"/>
    <property type="match status" value="2"/>
</dbReference>
<dbReference type="Gene3D" id="3.90.70.30">
    <property type="entry name" value="Phytochelatin synthase, N-terminal domain"/>
    <property type="match status" value="1"/>
</dbReference>
<dbReference type="Proteomes" id="UP000315947">
    <property type="component" value="Chromosome"/>
</dbReference>
<evidence type="ECO:0000256" key="5">
    <source>
        <dbReference type="SAM" id="SignalP"/>
    </source>
</evidence>
<protein>
    <recommendedName>
        <fullName evidence="1">glutathione gamma-glutamylcysteinyltransferase</fullName>
        <ecNumber evidence="1">2.3.2.15</ecNumber>
    </recommendedName>
</protein>
<keyword evidence="8" id="KW-1185">Reference proteome</keyword>
<evidence type="ECO:0000256" key="4">
    <source>
        <dbReference type="ARBA" id="ARBA00022723"/>
    </source>
</evidence>
<evidence type="ECO:0000256" key="2">
    <source>
        <dbReference type="ARBA" id="ARBA00022539"/>
    </source>
</evidence>
<proteinExistence type="predicted"/>
<reference evidence="7 8" key="1">
    <citation type="submission" date="2019-07" db="EMBL/GenBank/DDBJ databases">
        <title>Shewanella sp. YLB-06 whole genomic sequence.</title>
        <authorList>
            <person name="Yu L."/>
        </authorList>
    </citation>
    <scope>NUCLEOTIDE SEQUENCE [LARGE SCALE GENOMIC DNA]</scope>
    <source>
        <strain evidence="7 8">YLB-06</strain>
    </source>
</reference>
<evidence type="ECO:0000259" key="6">
    <source>
        <dbReference type="PROSITE" id="PS51443"/>
    </source>
</evidence>
<dbReference type="EMBL" id="CP041614">
    <property type="protein sequence ID" value="QDO83763.1"/>
    <property type="molecule type" value="Genomic_DNA"/>
</dbReference>
<sequence>MKPQAINTTIRRCLITLLCFSIFYLLTHAPAFASPLVHWDSHEGIDRLEKSAVKNDFFALATHFEGQQNKVYCGVASMTVILNALRVGRDEHVITPDESIIAPQDRGYFPQNNWSPLFERYTQNTVVDLSPKTKLEIMGKPRKEKEKEQASDYGLGLSDLAGLAKNHGLTAHAYFVKNAVTHAEQKASLIDALASQDTYAIVNYSRVVLDQAGSGHFSPVVAYHKASDSFLIMDVSNTFQTWVWVDSDKIFEAMSIKDNGNSRGFLVVSEA</sequence>
<dbReference type="EC" id="2.3.2.15" evidence="1"/>
<evidence type="ECO:0000313" key="7">
    <source>
        <dbReference type="EMBL" id="QDO83763.1"/>
    </source>
</evidence>
<dbReference type="InterPro" id="IPR038156">
    <property type="entry name" value="PCS_N_sf"/>
</dbReference>
<evidence type="ECO:0000256" key="3">
    <source>
        <dbReference type="ARBA" id="ARBA00022679"/>
    </source>
</evidence>
<dbReference type="SUPFAM" id="SSF54001">
    <property type="entry name" value="Cysteine proteinases"/>
    <property type="match status" value="1"/>
</dbReference>
<dbReference type="InterPro" id="IPR040409">
    <property type="entry name" value="PCS-like"/>
</dbReference>
<dbReference type="InterPro" id="IPR038765">
    <property type="entry name" value="Papain-like_cys_pep_sf"/>
</dbReference>
<evidence type="ECO:0000256" key="1">
    <source>
        <dbReference type="ARBA" id="ARBA00012468"/>
    </source>
</evidence>
<feature type="signal peptide" evidence="5">
    <location>
        <begin position="1"/>
        <end position="33"/>
    </location>
</feature>
<keyword evidence="4" id="KW-0479">Metal-binding</keyword>
<accession>A0ABX5WYB8</accession>
<keyword evidence="2" id="KW-0104">Cadmium</keyword>
<dbReference type="PROSITE" id="PS51443">
    <property type="entry name" value="PCS"/>
    <property type="match status" value="1"/>
</dbReference>
<dbReference type="InterPro" id="IPR007719">
    <property type="entry name" value="PCS_N"/>
</dbReference>
<feature type="domain" description="Peptidase C83" evidence="6">
    <location>
        <begin position="21"/>
        <end position="271"/>
    </location>
</feature>